<evidence type="ECO:0000313" key="2">
    <source>
        <dbReference type="Proteomes" id="UP000521872"/>
    </source>
</evidence>
<reference evidence="1 2" key="1">
    <citation type="submission" date="2019-12" db="EMBL/GenBank/DDBJ databases">
        <authorList>
            <person name="Floudas D."/>
            <person name="Bentzer J."/>
            <person name="Ahren D."/>
            <person name="Johansson T."/>
            <person name="Persson P."/>
            <person name="Tunlid A."/>
        </authorList>
    </citation>
    <scope>NUCLEOTIDE SEQUENCE [LARGE SCALE GENOMIC DNA]</scope>
    <source>
        <strain evidence="1 2">CBS 102.39</strain>
    </source>
</reference>
<dbReference type="EMBL" id="JAACJL010000001">
    <property type="protein sequence ID" value="KAF4623861.1"/>
    <property type="molecule type" value="Genomic_DNA"/>
</dbReference>
<proteinExistence type="predicted"/>
<organism evidence="1 2">
    <name type="scientific">Agrocybe pediades</name>
    <dbReference type="NCBI Taxonomy" id="84607"/>
    <lineage>
        <taxon>Eukaryota</taxon>
        <taxon>Fungi</taxon>
        <taxon>Dikarya</taxon>
        <taxon>Basidiomycota</taxon>
        <taxon>Agaricomycotina</taxon>
        <taxon>Agaricomycetes</taxon>
        <taxon>Agaricomycetidae</taxon>
        <taxon>Agaricales</taxon>
        <taxon>Agaricineae</taxon>
        <taxon>Strophariaceae</taxon>
        <taxon>Agrocybe</taxon>
    </lineage>
</organism>
<name>A0A8H4VV59_9AGAR</name>
<keyword evidence="2" id="KW-1185">Reference proteome</keyword>
<sequence>MHSKVYGKRFKTIPDNVSGVAVSSHCPRANCSAHQEIANLEREADETSQTLIFCEAWEVVHLARPKRAYVYEQPQEEKKLSLTLRLAGVCRQWRAVALSLPRIWADVHIFMHRQKGEPTLSILRDIIGRSKQANLTIRMHSDPIDELSRIQQLQPALAILRKVSKRWRSLQICLPIHIIKDLFTPDMDLSRISSLYLHSNQDQHSLLFNSDSWHNKSLRPERLSLDSLTFQSIDIAWDRVTHVVAHHFTTDQAMEVIHSAPNLTSFELMQADEESEVTGLYATEIVHENLRHVIYKVLCSELIEAETIFSYCLFPSLTRVEHAVLSRTSDDSFMDHLIRIPHLSRS</sequence>
<evidence type="ECO:0000313" key="1">
    <source>
        <dbReference type="EMBL" id="KAF4623861.1"/>
    </source>
</evidence>
<dbReference type="Proteomes" id="UP000521872">
    <property type="component" value="Unassembled WGS sequence"/>
</dbReference>
<dbReference type="AlphaFoldDB" id="A0A8H4VV59"/>
<protein>
    <recommendedName>
        <fullName evidence="3">F-box domain-containing protein</fullName>
    </recommendedName>
</protein>
<accession>A0A8H4VV59</accession>
<comment type="caution">
    <text evidence="1">The sequence shown here is derived from an EMBL/GenBank/DDBJ whole genome shotgun (WGS) entry which is preliminary data.</text>
</comment>
<evidence type="ECO:0008006" key="3">
    <source>
        <dbReference type="Google" id="ProtNLM"/>
    </source>
</evidence>
<gene>
    <name evidence="1" type="ORF">D9613_001439</name>
</gene>